<evidence type="ECO:0000256" key="2">
    <source>
        <dbReference type="ARBA" id="ARBA00022884"/>
    </source>
</evidence>
<dbReference type="SUPFAM" id="SSF50715">
    <property type="entry name" value="Ribosomal protein L25-like"/>
    <property type="match status" value="1"/>
</dbReference>
<evidence type="ECO:0000259" key="7">
    <source>
        <dbReference type="Pfam" id="PF01386"/>
    </source>
</evidence>
<feature type="region of interest" description="Disordered" evidence="6">
    <location>
        <begin position="1"/>
        <end position="23"/>
    </location>
</feature>
<feature type="domain" description="Large ribosomal subunit protein bL25 beta" evidence="8">
    <location>
        <begin position="105"/>
        <end position="186"/>
    </location>
</feature>
<dbReference type="STRING" id="44742.AXF13_05425"/>
<keyword evidence="2 5" id="KW-0694">RNA-binding</keyword>
<dbReference type="AlphaFoldDB" id="A0A0X8JJ46"/>
<keyword evidence="3 5" id="KW-0689">Ribosomal protein</keyword>
<dbReference type="GO" id="GO:0006412">
    <property type="term" value="P:translation"/>
    <property type="evidence" value="ECO:0007669"/>
    <property type="project" value="UniProtKB-UniRule"/>
</dbReference>
<evidence type="ECO:0000256" key="4">
    <source>
        <dbReference type="ARBA" id="ARBA00023274"/>
    </source>
</evidence>
<dbReference type="InterPro" id="IPR037121">
    <property type="entry name" value="Ribosomal_bL25_C"/>
</dbReference>
<dbReference type="RefSeq" id="WP_062251953.1">
    <property type="nucleotide sequence ID" value="NZ_CP014229.1"/>
</dbReference>
<dbReference type="NCBIfam" id="NF004135">
    <property type="entry name" value="PRK05618.3-1"/>
    <property type="match status" value="1"/>
</dbReference>
<proteinExistence type="inferred from homology"/>
<dbReference type="GO" id="GO:0008097">
    <property type="term" value="F:5S rRNA binding"/>
    <property type="evidence" value="ECO:0007669"/>
    <property type="project" value="InterPro"/>
</dbReference>
<dbReference type="HAMAP" id="MF_01334">
    <property type="entry name" value="Ribosomal_bL25_CTC"/>
    <property type="match status" value="1"/>
</dbReference>
<evidence type="ECO:0000256" key="3">
    <source>
        <dbReference type="ARBA" id="ARBA00022980"/>
    </source>
</evidence>
<reference evidence="10" key="1">
    <citation type="submission" date="2016-02" db="EMBL/GenBank/DDBJ databases">
        <authorList>
            <person name="Holder M.E."/>
            <person name="Ajami N.J."/>
            <person name="Petrosino J.F."/>
        </authorList>
    </citation>
    <scope>NUCLEOTIDE SEQUENCE [LARGE SCALE GENOMIC DNA]</scope>
    <source>
        <strain evidence="10">CCUG 45958</strain>
    </source>
</reference>
<keyword evidence="4 5" id="KW-0687">Ribonucleoprotein</keyword>
<comment type="subunit">
    <text evidence="5">Part of the 50S ribosomal subunit; part of the 5S rRNA/L5/L18/L25 subcomplex. Contacts the 5S rRNA. Binds to the 5S rRNA independently of L5 and L18.</text>
</comment>
<gene>
    <name evidence="5" type="primary">rplY</name>
    <name evidence="5" type="synonym">ctc</name>
    <name evidence="9" type="ORF">AXF13_05425</name>
</gene>
<feature type="domain" description="Large ribosomal subunit protein bL25 L25" evidence="7">
    <location>
        <begin position="7"/>
        <end position="97"/>
    </location>
</feature>
<comment type="function">
    <text evidence="5">This is one of the proteins that binds to the 5S RNA in the ribosome where it forms part of the central protuberance.</text>
</comment>
<dbReference type="InterPro" id="IPR011035">
    <property type="entry name" value="Ribosomal_bL25/Gln-tRNA_synth"/>
</dbReference>
<keyword evidence="10" id="KW-1185">Reference proteome</keyword>
<comment type="similarity">
    <text evidence="5">Belongs to the bacterial ribosomal protein bL25 family. CTC subfamily.</text>
</comment>
<sequence>MDIEKTLSVQKREDCGKGPSGRLRSQELIPGVFYTAKGENITVQAPTLPLEKLYEEVGHTTVFNLEIDENGQKSTHPVLIWQVQRHPYKKCFTHIDFYGVDLNKEVKVDVPLEFVGVSRGVKLGGVLETYRESVRLSSKPLDMPKKITIDVSDMDINDTVNMADLQLPANVTAVYDQNFAVVSVLAKAKDDGEEGGEEGATAAAE</sequence>
<evidence type="ECO:0000256" key="5">
    <source>
        <dbReference type="HAMAP-Rule" id="MF_01334"/>
    </source>
</evidence>
<dbReference type="InterPro" id="IPR020930">
    <property type="entry name" value="Ribosomal_uL5_bac-type"/>
</dbReference>
<evidence type="ECO:0000256" key="1">
    <source>
        <dbReference type="ARBA" id="ARBA00022730"/>
    </source>
</evidence>
<keyword evidence="1 5" id="KW-0699">rRNA-binding</keyword>
<dbReference type="InterPro" id="IPR020057">
    <property type="entry name" value="Ribosomal_bL25_b-dom"/>
</dbReference>
<dbReference type="InterPro" id="IPR020056">
    <property type="entry name" value="Rbsml_bL25/Gln-tRNA_synth_N"/>
</dbReference>
<evidence type="ECO:0000313" key="10">
    <source>
        <dbReference type="Proteomes" id="UP000069241"/>
    </source>
</evidence>
<dbReference type="NCBIfam" id="TIGR00731">
    <property type="entry name" value="bL25_bact_ctc"/>
    <property type="match status" value="1"/>
</dbReference>
<dbReference type="EMBL" id="CP014229">
    <property type="protein sequence ID" value="AMD89597.1"/>
    <property type="molecule type" value="Genomic_DNA"/>
</dbReference>
<dbReference type="Gene3D" id="2.40.240.10">
    <property type="entry name" value="Ribosomal Protein L25, Chain P"/>
    <property type="match status" value="1"/>
</dbReference>
<dbReference type="Gene3D" id="2.170.120.20">
    <property type="entry name" value="Ribosomal protein L25, beta domain"/>
    <property type="match status" value="1"/>
</dbReference>
<organism evidence="9 10">
    <name type="scientific">Desulfovibrio fairfieldensis</name>
    <dbReference type="NCBI Taxonomy" id="44742"/>
    <lineage>
        <taxon>Bacteria</taxon>
        <taxon>Pseudomonadati</taxon>
        <taxon>Thermodesulfobacteriota</taxon>
        <taxon>Desulfovibrionia</taxon>
        <taxon>Desulfovibrionales</taxon>
        <taxon>Desulfovibrionaceae</taxon>
        <taxon>Desulfovibrio</taxon>
    </lineage>
</organism>
<evidence type="ECO:0000259" key="8">
    <source>
        <dbReference type="Pfam" id="PF14693"/>
    </source>
</evidence>
<dbReference type="Proteomes" id="UP000069241">
    <property type="component" value="Chromosome"/>
</dbReference>
<evidence type="ECO:0000313" key="9">
    <source>
        <dbReference type="EMBL" id="AMD89597.1"/>
    </source>
</evidence>
<dbReference type="GO" id="GO:0022625">
    <property type="term" value="C:cytosolic large ribosomal subunit"/>
    <property type="evidence" value="ECO:0007669"/>
    <property type="project" value="TreeGrafter"/>
</dbReference>
<dbReference type="KEGG" id="dfi:AXF13_05425"/>
<dbReference type="Pfam" id="PF01386">
    <property type="entry name" value="Ribosomal_L25p"/>
    <property type="match status" value="1"/>
</dbReference>
<dbReference type="InterPro" id="IPR001021">
    <property type="entry name" value="Ribosomal_bL25_long"/>
</dbReference>
<name>A0A0X8JJ46_9BACT</name>
<dbReference type="PANTHER" id="PTHR33284:SF1">
    <property type="entry name" value="RIBOSOMAL PROTEIN L25_GLN-TRNA SYNTHETASE, ANTI-CODON-BINDING DOMAIN-CONTAINING PROTEIN"/>
    <property type="match status" value="1"/>
</dbReference>
<dbReference type="InterPro" id="IPR029751">
    <property type="entry name" value="Ribosomal_L25_dom"/>
</dbReference>
<dbReference type="Pfam" id="PF14693">
    <property type="entry name" value="Ribosomal_TL5_C"/>
    <property type="match status" value="1"/>
</dbReference>
<dbReference type="CDD" id="cd00495">
    <property type="entry name" value="Ribosomal_L25_TL5_CTC"/>
    <property type="match status" value="1"/>
</dbReference>
<dbReference type="GO" id="GO:0003735">
    <property type="term" value="F:structural constituent of ribosome"/>
    <property type="evidence" value="ECO:0007669"/>
    <property type="project" value="InterPro"/>
</dbReference>
<protein>
    <recommendedName>
        <fullName evidence="5">Large ribosomal subunit protein bL25</fullName>
    </recommendedName>
    <alternativeName>
        <fullName evidence="5">General stress protein CTC</fullName>
    </alternativeName>
</protein>
<dbReference type="PANTHER" id="PTHR33284">
    <property type="entry name" value="RIBOSOMAL PROTEIN L25/GLN-TRNA SYNTHETASE, ANTI-CODON-BINDING DOMAIN-CONTAINING PROTEIN"/>
    <property type="match status" value="1"/>
</dbReference>
<accession>A0A0X8JJ46</accession>
<evidence type="ECO:0000256" key="6">
    <source>
        <dbReference type="SAM" id="MobiDB-lite"/>
    </source>
</evidence>